<reference evidence="3" key="1">
    <citation type="submission" date="2015-06" db="EMBL/GenBank/DDBJ databases">
        <authorList>
            <person name="Nguyen H."/>
        </authorList>
    </citation>
    <scope>NUCLEOTIDE SEQUENCE</scope>
    <source>
        <strain evidence="3">DAOM 180753</strain>
    </source>
</reference>
<sequence>MAVFIDPLQERVNNLTRKVARYTKNKHIMEETDAIANLVRTESRKIKILPSKAVTDLNAADIPRLFSLKEVRHLDDDDLRPRDHEMVTLPAHLETVLDDYTLATGRSPSNEAMLRSQIDAIIPCTLAMMKRECVYNPRLSTGSVRSTNSTKSLHLQFERSIKTPWEIDGKDYLLSGAVDYSLWFGMPQNYETNLVMVEAKKFGAVEPGKFECLTYMAIIHHARKKAKMKDTSIYGITTDSVHWDFIQIRDNSEFITRRYRWEHHTVEIVSLLYKIFETAAHPSSIHPQAQRKRWRESSSTGFSTSLELPWNGKKEQKRNLRIGFRNSRTRGSNPQP</sequence>
<reference evidence="3" key="2">
    <citation type="journal article" date="2016" name="Fungal Biol.">
        <title>Ochratoxin A production by Penicillium thymicola.</title>
        <authorList>
            <person name="Nguyen H.D.T."/>
            <person name="McMullin D.R."/>
            <person name="Ponomareva E."/>
            <person name="Riley R."/>
            <person name="Pomraning K.R."/>
            <person name="Baker S.E."/>
            <person name="Seifert K.A."/>
        </authorList>
    </citation>
    <scope>NUCLEOTIDE SEQUENCE</scope>
    <source>
        <strain evidence="3">DAOM 180753</strain>
    </source>
</reference>
<gene>
    <name evidence="3" type="ORF">VN97_g4851</name>
</gene>
<feature type="compositionally biased region" description="Polar residues" evidence="2">
    <location>
        <begin position="297"/>
        <end position="306"/>
    </location>
</feature>
<evidence type="ECO:0000256" key="1">
    <source>
        <dbReference type="SAM" id="Coils"/>
    </source>
</evidence>
<accession>A0AAI9TKG8</accession>
<dbReference type="AlphaFoldDB" id="A0AAI9TKG8"/>
<name>A0AAI9TKG8_PENTH</name>
<protein>
    <submittedName>
        <fullName evidence="3">Uncharacterized protein</fullName>
    </submittedName>
</protein>
<organism evidence="3 4">
    <name type="scientific">Penicillium thymicola</name>
    <dbReference type="NCBI Taxonomy" id="293382"/>
    <lineage>
        <taxon>Eukaryota</taxon>
        <taxon>Fungi</taxon>
        <taxon>Dikarya</taxon>
        <taxon>Ascomycota</taxon>
        <taxon>Pezizomycotina</taxon>
        <taxon>Eurotiomycetes</taxon>
        <taxon>Eurotiomycetidae</taxon>
        <taxon>Eurotiales</taxon>
        <taxon>Aspergillaceae</taxon>
        <taxon>Penicillium</taxon>
    </lineage>
</organism>
<feature type="region of interest" description="Disordered" evidence="2">
    <location>
        <begin position="286"/>
        <end position="336"/>
    </location>
</feature>
<proteinExistence type="predicted"/>
<evidence type="ECO:0000256" key="2">
    <source>
        <dbReference type="SAM" id="MobiDB-lite"/>
    </source>
</evidence>
<comment type="caution">
    <text evidence="3">The sequence shown here is derived from an EMBL/GenBank/DDBJ whole genome shotgun (WGS) entry which is preliminary data.</text>
</comment>
<dbReference type="Proteomes" id="UP001227192">
    <property type="component" value="Unassembled WGS sequence"/>
</dbReference>
<evidence type="ECO:0000313" key="4">
    <source>
        <dbReference type="Proteomes" id="UP001227192"/>
    </source>
</evidence>
<dbReference type="EMBL" id="LACB01000117">
    <property type="protein sequence ID" value="KAJ9488450.1"/>
    <property type="molecule type" value="Genomic_DNA"/>
</dbReference>
<evidence type="ECO:0000313" key="3">
    <source>
        <dbReference type="EMBL" id="KAJ9488450.1"/>
    </source>
</evidence>
<feature type="coiled-coil region" evidence="1">
    <location>
        <begin position="5"/>
        <end position="32"/>
    </location>
</feature>
<keyword evidence="4" id="KW-1185">Reference proteome</keyword>
<keyword evidence="1" id="KW-0175">Coiled coil</keyword>